<evidence type="ECO:0000313" key="3">
    <source>
        <dbReference type="Proteomes" id="UP000078437"/>
    </source>
</evidence>
<dbReference type="OrthoDB" id="3381976at2"/>
<name>A0A191WJQ8_9MICO</name>
<evidence type="ECO:0000313" key="2">
    <source>
        <dbReference type="EMBL" id="ANJ28398.1"/>
    </source>
</evidence>
<dbReference type="Pfam" id="PF00583">
    <property type="entry name" value="Acetyltransf_1"/>
    <property type="match status" value="1"/>
</dbReference>
<gene>
    <name evidence="2" type="ORF">ATC03_18535</name>
</gene>
<dbReference type="STRING" id="453304.ATC03_18535"/>
<dbReference type="InterPro" id="IPR000182">
    <property type="entry name" value="GNAT_dom"/>
</dbReference>
<dbReference type="Proteomes" id="UP000078437">
    <property type="component" value="Chromosome"/>
</dbReference>
<dbReference type="CDD" id="cd04301">
    <property type="entry name" value="NAT_SF"/>
    <property type="match status" value="1"/>
</dbReference>
<accession>A0A191WJQ8</accession>
<evidence type="ECO:0000259" key="1">
    <source>
        <dbReference type="PROSITE" id="PS51186"/>
    </source>
</evidence>
<reference evidence="2 3" key="1">
    <citation type="journal article" date="2016" name="Int. J. Syst. Evol. Microbiol.">
        <title>Agromyces aureus sp. nov., isolated from the rhizosphere of Salix caprea L. grown in a heavy-metal-contaminated soil.</title>
        <authorList>
            <person name="Corretto E."/>
            <person name="Antonielli L."/>
            <person name="Sessitsch A."/>
            <person name="Compant S."/>
            <person name="Gorfer M."/>
            <person name="Kuffner M."/>
            <person name="Brader G."/>
        </authorList>
    </citation>
    <scope>NUCLEOTIDE SEQUENCE [LARGE SCALE GENOMIC DNA]</scope>
    <source>
        <strain evidence="2 3">AR33</strain>
    </source>
</reference>
<dbReference type="EMBL" id="CP013979">
    <property type="protein sequence ID" value="ANJ28398.1"/>
    <property type="molecule type" value="Genomic_DNA"/>
</dbReference>
<proteinExistence type="predicted"/>
<reference evidence="3" key="2">
    <citation type="submission" date="2016-01" db="EMBL/GenBank/DDBJ databases">
        <title>Complete genome sequence of Agromyces aureus AR33T and comparison with related organisms.</title>
        <authorList>
            <person name="Corretto E."/>
            <person name="Antonielli L."/>
            <person name="Sessitsch A."/>
            <person name="Brader G."/>
        </authorList>
    </citation>
    <scope>NUCLEOTIDE SEQUENCE [LARGE SCALE GENOMIC DNA]</scope>
    <source>
        <strain evidence="3">AR33</strain>
    </source>
</reference>
<organism evidence="2 3">
    <name type="scientific">Agromyces aureus</name>
    <dbReference type="NCBI Taxonomy" id="453304"/>
    <lineage>
        <taxon>Bacteria</taxon>
        <taxon>Bacillati</taxon>
        <taxon>Actinomycetota</taxon>
        <taxon>Actinomycetes</taxon>
        <taxon>Micrococcales</taxon>
        <taxon>Microbacteriaceae</taxon>
        <taxon>Agromyces</taxon>
    </lineage>
</organism>
<keyword evidence="3" id="KW-1185">Reference proteome</keyword>
<dbReference type="InterPro" id="IPR016181">
    <property type="entry name" value="Acyl_CoA_acyltransferase"/>
</dbReference>
<dbReference type="RefSeq" id="WP_067880429.1">
    <property type="nucleotide sequence ID" value="NZ_CP013979.1"/>
</dbReference>
<sequence>MTQANPDDITLDPKSDDEVVAWLPVAMREYEESRLEAGDSADAADTARAESERRFFPDGRLIDGHQLFTIRLAGEDVGWFWLGPWNGTGVEDWWIYDIRVYDEFQRRGIARIVMQRADGIAREGGAKSLGLNAFAYNVPAITLYESLGYLTASLHMRKDL</sequence>
<protein>
    <recommendedName>
        <fullName evidence="1">N-acetyltransferase domain-containing protein</fullName>
    </recommendedName>
</protein>
<dbReference type="GO" id="GO:0016747">
    <property type="term" value="F:acyltransferase activity, transferring groups other than amino-acyl groups"/>
    <property type="evidence" value="ECO:0007669"/>
    <property type="project" value="InterPro"/>
</dbReference>
<dbReference type="KEGG" id="agy:ATC03_18535"/>
<feature type="domain" description="N-acetyltransferase" evidence="1">
    <location>
        <begin position="25"/>
        <end position="160"/>
    </location>
</feature>
<dbReference type="Gene3D" id="3.40.630.30">
    <property type="match status" value="1"/>
</dbReference>
<dbReference type="SUPFAM" id="SSF55729">
    <property type="entry name" value="Acyl-CoA N-acyltransferases (Nat)"/>
    <property type="match status" value="1"/>
</dbReference>
<dbReference type="PROSITE" id="PS51186">
    <property type="entry name" value="GNAT"/>
    <property type="match status" value="1"/>
</dbReference>
<dbReference type="AlphaFoldDB" id="A0A191WJQ8"/>